<dbReference type="GO" id="GO:0005737">
    <property type="term" value="C:cytoplasm"/>
    <property type="evidence" value="ECO:0007669"/>
    <property type="project" value="TreeGrafter"/>
</dbReference>
<reference evidence="10" key="1">
    <citation type="submission" date="2015-10" db="EMBL/GenBank/DDBJ databases">
        <title>EvidentialGene: Evidence-directed Construction of Complete mRNA Transcriptomes without Genomes.</title>
        <authorList>
            <person name="Gilbert D.G."/>
        </authorList>
    </citation>
    <scope>NUCLEOTIDE SEQUENCE</scope>
</reference>
<dbReference type="EMBL" id="GDIQ01072109">
    <property type="protein sequence ID" value="JAN22628.1"/>
    <property type="molecule type" value="Transcribed_RNA"/>
</dbReference>
<evidence type="ECO:0000256" key="3">
    <source>
        <dbReference type="ARBA" id="ARBA00005638"/>
    </source>
</evidence>
<organism evidence="10">
    <name type="scientific">Daphnia magna</name>
    <dbReference type="NCBI Taxonomy" id="35525"/>
    <lineage>
        <taxon>Eukaryota</taxon>
        <taxon>Metazoa</taxon>
        <taxon>Ecdysozoa</taxon>
        <taxon>Arthropoda</taxon>
        <taxon>Crustacea</taxon>
        <taxon>Branchiopoda</taxon>
        <taxon>Diplostraca</taxon>
        <taxon>Cladocera</taxon>
        <taxon>Anomopoda</taxon>
        <taxon>Daphniidae</taxon>
        <taxon>Daphnia</taxon>
    </lineage>
</organism>
<dbReference type="GO" id="GO:0006782">
    <property type="term" value="P:protoporphyrinogen IX biosynthetic process"/>
    <property type="evidence" value="ECO:0007669"/>
    <property type="project" value="UniProtKB-UniPathway"/>
</dbReference>
<dbReference type="CDD" id="cd13645">
    <property type="entry name" value="PBP2_HuPBGD_like"/>
    <property type="match status" value="1"/>
</dbReference>
<dbReference type="PIRSF" id="PIRSF001438">
    <property type="entry name" value="4pyrrol_synth_OHMeBilane_synth"/>
    <property type="match status" value="1"/>
</dbReference>
<proteinExistence type="inferred from homology"/>
<dbReference type="EC" id="2.5.1.61" evidence="4"/>
<dbReference type="NCBIfam" id="TIGR00212">
    <property type="entry name" value="hemC"/>
    <property type="match status" value="1"/>
</dbReference>
<dbReference type="Pfam" id="PF01379">
    <property type="entry name" value="Porphobil_deam"/>
    <property type="match status" value="1"/>
</dbReference>
<evidence type="ECO:0000259" key="8">
    <source>
        <dbReference type="Pfam" id="PF01379"/>
    </source>
</evidence>
<dbReference type="EMBL" id="GDIQ01059215">
    <property type="protein sequence ID" value="JAN35522.1"/>
    <property type="molecule type" value="Transcribed_RNA"/>
</dbReference>
<dbReference type="InterPro" id="IPR022417">
    <property type="entry name" value="Porphobilin_deaminase_N"/>
</dbReference>
<comment type="cofactor">
    <cofactor evidence="1">
        <name>dipyrromethane</name>
        <dbReference type="ChEBI" id="CHEBI:60342"/>
    </cofactor>
</comment>
<dbReference type="InterPro" id="IPR022419">
    <property type="entry name" value="Porphobilin_deaminase_cofac_BS"/>
</dbReference>
<evidence type="ECO:0000256" key="5">
    <source>
        <dbReference type="ARBA" id="ARBA00022679"/>
    </source>
</evidence>
<evidence type="ECO:0000259" key="9">
    <source>
        <dbReference type="Pfam" id="PF03900"/>
    </source>
</evidence>
<comment type="similarity">
    <text evidence="3">Belongs to the HMBS family.</text>
</comment>
<comment type="pathway">
    <text evidence="2">Porphyrin-containing compound metabolism; protoporphyrin-IX biosynthesis; coproporphyrinogen-III from 5-aminolevulinate: step 2/4.</text>
</comment>
<dbReference type="SUPFAM" id="SSF53850">
    <property type="entry name" value="Periplasmic binding protein-like II"/>
    <property type="match status" value="1"/>
</dbReference>
<dbReference type="InterPro" id="IPR022418">
    <property type="entry name" value="Porphobilinogen_deaminase_C"/>
</dbReference>
<dbReference type="InterPro" id="IPR000860">
    <property type="entry name" value="HemC"/>
</dbReference>
<evidence type="ECO:0000256" key="1">
    <source>
        <dbReference type="ARBA" id="ARBA00001916"/>
    </source>
</evidence>
<dbReference type="PANTHER" id="PTHR11557:SF0">
    <property type="entry name" value="PORPHOBILINOGEN DEAMINASE"/>
    <property type="match status" value="1"/>
</dbReference>
<accession>A0A0P5YB44</accession>
<dbReference type="OrthoDB" id="564646at2759"/>
<dbReference type="HAMAP" id="MF_00260">
    <property type="entry name" value="Porphobil_deam"/>
    <property type="match status" value="1"/>
</dbReference>
<dbReference type="UniPathway" id="UPA00251">
    <property type="reaction ID" value="UER00319"/>
</dbReference>
<dbReference type="Gene3D" id="3.30.160.40">
    <property type="entry name" value="Porphobilinogen deaminase, C-terminal domain"/>
    <property type="match status" value="1"/>
</dbReference>
<evidence type="ECO:0000256" key="7">
    <source>
        <dbReference type="ARBA" id="ARBA00033064"/>
    </source>
</evidence>
<evidence type="ECO:0000256" key="4">
    <source>
        <dbReference type="ARBA" id="ARBA00012655"/>
    </source>
</evidence>
<dbReference type="FunFam" id="3.40.190.10:FF:000005">
    <property type="entry name" value="Porphobilinogen deaminase"/>
    <property type="match status" value="1"/>
</dbReference>
<protein>
    <recommendedName>
        <fullName evidence="4">hydroxymethylbilane synthase</fullName>
        <ecNumber evidence="4">2.5.1.61</ecNumber>
    </recommendedName>
    <alternativeName>
        <fullName evidence="7">Hydroxymethylbilane synthase</fullName>
    </alternativeName>
</protein>
<keyword evidence="5" id="KW-0808">Transferase</keyword>
<feature type="domain" description="Porphobilinogen deaminase C-terminal" evidence="9">
    <location>
        <begin position="250"/>
        <end position="298"/>
    </location>
</feature>
<dbReference type="Pfam" id="PF03900">
    <property type="entry name" value="Porphobil_deamC"/>
    <property type="match status" value="1"/>
</dbReference>
<evidence type="ECO:0000256" key="2">
    <source>
        <dbReference type="ARBA" id="ARBA00004735"/>
    </source>
</evidence>
<evidence type="ECO:0000313" key="10">
    <source>
        <dbReference type="EMBL" id="JAN22628.1"/>
    </source>
</evidence>
<sequence>MVGFVISDIFFLKERFFLGKRAKTTIRVGSRKSQLALIQSKHVLELLTQRYEDKNFHLETMTTIGDEVLDRALSQIGEKSLFTRELEVALEHNKVDLVVHSLKDMPTSLPIGMVIGAILEREDPRDAVIMSPKFFECTLATLPTGSVVGTSSLRRAAQLKRHFPHLVIQDIRGNLNTRLRKLDEEGTYAALILATAGVKRMNWESRISEHLNTDVSMYAIGQGALGIECRQDDMATRQLLAPFSHAETLLCCVAERAFLRTLEGGCSAPVAVESRFLDDVLYLKGGVWSLDGKRSITQSLDVKLADIDDVPPAQSYTAVVSSHLNNSRLALAEWLGVSLAGKIVALGGGIILDEAKKETEQRNLVAANVRPSK</sequence>
<dbReference type="InterPro" id="IPR036803">
    <property type="entry name" value="Porphobilinogen_deaminase_C_sf"/>
</dbReference>
<dbReference type="Gene3D" id="3.40.190.10">
    <property type="entry name" value="Periplasmic binding protein-like II"/>
    <property type="match status" value="2"/>
</dbReference>
<dbReference type="GO" id="GO:0004418">
    <property type="term" value="F:hydroxymethylbilane synthase activity"/>
    <property type="evidence" value="ECO:0007669"/>
    <property type="project" value="UniProtKB-EC"/>
</dbReference>
<dbReference type="PROSITE" id="PS00533">
    <property type="entry name" value="PORPHOBILINOGEN_DEAM"/>
    <property type="match status" value="1"/>
</dbReference>
<dbReference type="PANTHER" id="PTHR11557">
    <property type="entry name" value="PORPHOBILINOGEN DEAMINASE"/>
    <property type="match status" value="1"/>
</dbReference>
<feature type="domain" description="Porphobilinogen deaminase N-terminal" evidence="8">
    <location>
        <begin position="26"/>
        <end position="237"/>
    </location>
</feature>
<keyword evidence="6" id="KW-0627">Porphyrin biosynthesis</keyword>
<name>A0A0P5YB44_9CRUS</name>
<dbReference type="AlphaFoldDB" id="A0A0P5YB44"/>
<dbReference type="PRINTS" id="PR00151">
    <property type="entry name" value="PORPHBDMNASE"/>
</dbReference>
<evidence type="ECO:0000256" key="6">
    <source>
        <dbReference type="ARBA" id="ARBA00023244"/>
    </source>
</evidence>
<dbReference type="SUPFAM" id="SSF54782">
    <property type="entry name" value="Porphobilinogen deaminase (hydroxymethylbilane synthase), C-terminal domain"/>
    <property type="match status" value="1"/>
</dbReference>
<dbReference type="FunFam" id="3.40.190.10:FF:000260">
    <property type="entry name" value="Porphobilinogen deaminase"/>
    <property type="match status" value="1"/>
</dbReference>